<evidence type="ECO:0000256" key="3">
    <source>
        <dbReference type="ARBA" id="ARBA00022692"/>
    </source>
</evidence>
<evidence type="ECO:0000313" key="9">
    <source>
        <dbReference type="Proteomes" id="UP001140206"/>
    </source>
</evidence>
<dbReference type="GO" id="GO:0022857">
    <property type="term" value="F:transmembrane transporter activity"/>
    <property type="evidence" value="ECO:0007669"/>
    <property type="project" value="InterPro"/>
</dbReference>
<reference evidence="8" key="1">
    <citation type="submission" date="2022-08" db="EMBL/GenBank/DDBJ databases">
        <authorList>
            <person name="Marques A."/>
        </authorList>
    </citation>
    <scope>NUCLEOTIDE SEQUENCE</scope>
    <source>
        <strain evidence="8">RhyPub2mFocal</strain>
        <tissue evidence="8">Leaves</tissue>
    </source>
</reference>
<dbReference type="InterPro" id="IPR037185">
    <property type="entry name" value="EmrE-like"/>
</dbReference>
<dbReference type="Pfam" id="PF00892">
    <property type="entry name" value="EamA"/>
    <property type="match status" value="2"/>
</dbReference>
<feature type="domain" description="EamA" evidence="7">
    <location>
        <begin position="42"/>
        <end position="159"/>
    </location>
</feature>
<feature type="transmembrane region" description="Helical" evidence="6">
    <location>
        <begin position="302"/>
        <end position="321"/>
    </location>
</feature>
<dbReference type="InterPro" id="IPR030184">
    <property type="entry name" value="WAT1-related"/>
</dbReference>
<organism evidence="8 9">
    <name type="scientific">Rhynchospora pubera</name>
    <dbReference type="NCBI Taxonomy" id="906938"/>
    <lineage>
        <taxon>Eukaryota</taxon>
        <taxon>Viridiplantae</taxon>
        <taxon>Streptophyta</taxon>
        <taxon>Embryophyta</taxon>
        <taxon>Tracheophyta</taxon>
        <taxon>Spermatophyta</taxon>
        <taxon>Magnoliopsida</taxon>
        <taxon>Liliopsida</taxon>
        <taxon>Poales</taxon>
        <taxon>Cyperaceae</taxon>
        <taxon>Cyperoideae</taxon>
        <taxon>Rhynchosporeae</taxon>
        <taxon>Rhynchospora</taxon>
    </lineage>
</organism>
<keyword evidence="5 6" id="KW-0472">Membrane</keyword>
<feature type="transmembrane region" description="Helical" evidence="6">
    <location>
        <begin position="143"/>
        <end position="162"/>
    </location>
</feature>
<feature type="transmembrane region" description="Helical" evidence="6">
    <location>
        <begin position="80"/>
        <end position="99"/>
    </location>
</feature>
<evidence type="ECO:0000256" key="5">
    <source>
        <dbReference type="ARBA" id="ARBA00023136"/>
    </source>
</evidence>
<sequence length="353" mass="37866">MSAVEMGMGKAVYTALPYAVLTLKFASNAAMMAMLRSTLDPVHGVNPVVLAVYQQLASSCVLVSLALLLDRGRRKPSWQILSWTCLIGFLQITVAELLLTTSLRYITASVQSVGLNTIPVAVFVLAVLAGRENFAWGSSYGQAKLWGVFASVAGATLVVLASDSDSTSGGGSGAFNGFWLGVLMVAASVLVHSVAYMLVERAAIEYSSDLTLSAMMSSFGMIQMVVVAALMVRDLSSWKINRDTLELPIILFGGIIVTGVFYFGHNWCIHTKGPVSGAAFSPLLVVFSFLLEILFFQSKPDIKSVIGAVLVVGGLYLLLWAKTRDHKEKVALIDHSDILESSSTEPLMLQSRA</sequence>
<dbReference type="EMBL" id="JAMFTS010000005">
    <property type="protein sequence ID" value="KAJ4751325.1"/>
    <property type="molecule type" value="Genomic_DNA"/>
</dbReference>
<feature type="transmembrane region" description="Helical" evidence="6">
    <location>
        <begin position="105"/>
        <end position="131"/>
    </location>
</feature>
<feature type="transmembrane region" description="Helical" evidence="6">
    <location>
        <begin position="210"/>
        <end position="232"/>
    </location>
</feature>
<keyword evidence="3 6" id="KW-0812">Transmembrane</keyword>
<evidence type="ECO:0000313" key="8">
    <source>
        <dbReference type="EMBL" id="KAJ4751325.1"/>
    </source>
</evidence>
<gene>
    <name evidence="8" type="ORF">LUZ62_085730</name>
</gene>
<accession>A0AAV8C6X5</accession>
<dbReference type="GO" id="GO:0016020">
    <property type="term" value="C:membrane"/>
    <property type="evidence" value="ECO:0007669"/>
    <property type="project" value="UniProtKB-SubCell"/>
</dbReference>
<evidence type="ECO:0000256" key="4">
    <source>
        <dbReference type="ARBA" id="ARBA00022989"/>
    </source>
</evidence>
<evidence type="ECO:0000259" key="7">
    <source>
        <dbReference type="Pfam" id="PF00892"/>
    </source>
</evidence>
<comment type="subcellular location">
    <subcellularLocation>
        <location evidence="1 6">Membrane</location>
        <topology evidence="1 6">Multi-pass membrane protein</topology>
    </subcellularLocation>
</comment>
<protein>
    <recommendedName>
        <fullName evidence="6">WAT1-related protein</fullName>
    </recommendedName>
</protein>
<dbReference type="PANTHER" id="PTHR31218">
    <property type="entry name" value="WAT1-RELATED PROTEIN"/>
    <property type="match status" value="1"/>
</dbReference>
<comment type="similarity">
    <text evidence="2 6">Belongs to the drug/metabolite transporter (DMT) superfamily. Plant drug/metabolite exporter (P-DME) (TC 2.A.7.4) family.</text>
</comment>
<dbReference type="InterPro" id="IPR000620">
    <property type="entry name" value="EamA_dom"/>
</dbReference>
<evidence type="ECO:0000256" key="6">
    <source>
        <dbReference type="RuleBase" id="RU363077"/>
    </source>
</evidence>
<proteinExistence type="inferred from homology"/>
<feature type="domain" description="EamA" evidence="7">
    <location>
        <begin position="180"/>
        <end position="319"/>
    </location>
</feature>
<feature type="transmembrane region" description="Helical" evidence="6">
    <location>
        <begin position="47"/>
        <end position="68"/>
    </location>
</feature>
<evidence type="ECO:0000256" key="2">
    <source>
        <dbReference type="ARBA" id="ARBA00007635"/>
    </source>
</evidence>
<keyword evidence="4 6" id="KW-1133">Transmembrane helix</keyword>
<name>A0AAV8C6X5_9POAL</name>
<dbReference type="Proteomes" id="UP001140206">
    <property type="component" value="Chromosome 5"/>
</dbReference>
<comment type="caution">
    <text evidence="8">The sequence shown here is derived from an EMBL/GenBank/DDBJ whole genome shotgun (WGS) entry which is preliminary data.</text>
</comment>
<feature type="transmembrane region" description="Helical" evidence="6">
    <location>
        <begin position="174"/>
        <end position="198"/>
    </location>
</feature>
<dbReference type="SUPFAM" id="SSF103481">
    <property type="entry name" value="Multidrug resistance efflux transporter EmrE"/>
    <property type="match status" value="2"/>
</dbReference>
<dbReference type="AlphaFoldDB" id="A0AAV8C6X5"/>
<keyword evidence="9" id="KW-1185">Reference proteome</keyword>
<feature type="transmembrane region" description="Helical" evidence="6">
    <location>
        <begin position="244"/>
        <end position="263"/>
    </location>
</feature>
<feature type="transmembrane region" description="Helical" evidence="6">
    <location>
        <begin position="12"/>
        <end position="35"/>
    </location>
</feature>
<evidence type="ECO:0000256" key="1">
    <source>
        <dbReference type="ARBA" id="ARBA00004141"/>
    </source>
</evidence>
<feature type="transmembrane region" description="Helical" evidence="6">
    <location>
        <begin position="275"/>
        <end position="296"/>
    </location>
</feature>